<evidence type="ECO:0000313" key="1">
    <source>
        <dbReference type="EMBL" id="CBY18299.1"/>
    </source>
</evidence>
<dbReference type="OrthoDB" id="10463398at2759"/>
<keyword evidence="2" id="KW-1185">Reference proteome</keyword>
<sequence length="216" mass="25052">MRLWSLLIFSSFQQDTNVQGQNAVQSIFGDTVEDLAAWIEVLTLSKYFYGDTVSAGNQLIYESRILYDRAMVRFRTVPGSNIPVTWWRGISTEDIIDTKEDLQKYFYAIYRFIARFVDYIEDIAIASCKIEIIKEVTNVIDPLFDGIEDDLLPNSEWGLTILPANFTIQPCAFRENGTKQKVMNQAVKIINAVDWVDDQFDFIELFWKVYGQFFSI</sequence>
<dbReference type="EMBL" id="FN653025">
    <property type="protein sequence ID" value="CBY18299.1"/>
    <property type="molecule type" value="Genomic_DNA"/>
</dbReference>
<organism evidence="1">
    <name type="scientific">Oikopleura dioica</name>
    <name type="common">Tunicate</name>
    <dbReference type="NCBI Taxonomy" id="34765"/>
    <lineage>
        <taxon>Eukaryota</taxon>
        <taxon>Metazoa</taxon>
        <taxon>Chordata</taxon>
        <taxon>Tunicata</taxon>
        <taxon>Appendicularia</taxon>
        <taxon>Copelata</taxon>
        <taxon>Oikopleuridae</taxon>
        <taxon>Oikopleura</taxon>
    </lineage>
</organism>
<dbReference type="Proteomes" id="UP000001307">
    <property type="component" value="Unassembled WGS sequence"/>
</dbReference>
<protein>
    <submittedName>
        <fullName evidence="1">Uncharacterized protein</fullName>
    </submittedName>
</protein>
<accession>E4X4T1</accession>
<proteinExistence type="predicted"/>
<reference evidence="1" key="1">
    <citation type="journal article" date="2010" name="Science">
        <title>Plasticity of animal genome architecture unmasked by rapid evolution of a pelagic tunicate.</title>
        <authorList>
            <person name="Denoeud F."/>
            <person name="Henriet S."/>
            <person name="Mungpakdee S."/>
            <person name="Aury J.M."/>
            <person name="Da Silva C."/>
            <person name="Brinkmann H."/>
            <person name="Mikhaleva J."/>
            <person name="Olsen L.C."/>
            <person name="Jubin C."/>
            <person name="Canestro C."/>
            <person name="Bouquet J.M."/>
            <person name="Danks G."/>
            <person name="Poulain J."/>
            <person name="Campsteijn C."/>
            <person name="Adamski M."/>
            <person name="Cross I."/>
            <person name="Yadetie F."/>
            <person name="Muffato M."/>
            <person name="Louis A."/>
            <person name="Butcher S."/>
            <person name="Tsagkogeorga G."/>
            <person name="Konrad A."/>
            <person name="Singh S."/>
            <person name="Jensen M.F."/>
            <person name="Cong E.H."/>
            <person name="Eikeseth-Otteraa H."/>
            <person name="Noel B."/>
            <person name="Anthouard V."/>
            <person name="Porcel B.M."/>
            <person name="Kachouri-Lafond R."/>
            <person name="Nishino A."/>
            <person name="Ugolini M."/>
            <person name="Chourrout P."/>
            <person name="Nishida H."/>
            <person name="Aasland R."/>
            <person name="Huzurbazar S."/>
            <person name="Westhof E."/>
            <person name="Delsuc F."/>
            <person name="Lehrach H."/>
            <person name="Reinhardt R."/>
            <person name="Weissenbach J."/>
            <person name="Roy S.W."/>
            <person name="Artiguenave F."/>
            <person name="Postlethwait J.H."/>
            <person name="Manak J.R."/>
            <person name="Thompson E.M."/>
            <person name="Jaillon O."/>
            <person name="Du Pasquier L."/>
            <person name="Boudinot P."/>
            <person name="Liberles D.A."/>
            <person name="Volff J.N."/>
            <person name="Philippe H."/>
            <person name="Lenhard B."/>
            <person name="Roest Crollius H."/>
            <person name="Wincker P."/>
            <person name="Chourrout D."/>
        </authorList>
    </citation>
    <scope>NUCLEOTIDE SEQUENCE [LARGE SCALE GENOMIC DNA]</scope>
</reference>
<name>E4X4T1_OIKDI</name>
<dbReference type="InParanoid" id="E4X4T1"/>
<gene>
    <name evidence="1" type="ORF">GSOID_T00002153001</name>
</gene>
<dbReference type="AlphaFoldDB" id="E4X4T1"/>
<evidence type="ECO:0000313" key="2">
    <source>
        <dbReference type="Proteomes" id="UP000001307"/>
    </source>
</evidence>